<name>A0AAD3XDW8_NEPGR</name>
<dbReference type="Proteomes" id="UP001279734">
    <property type="component" value="Unassembled WGS sequence"/>
</dbReference>
<evidence type="ECO:0000313" key="2">
    <source>
        <dbReference type="EMBL" id="GMH01752.1"/>
    </source>
</evidence>
<reference evidence="2" key="1">
    <citation type="submission" date="2023-05" db="EMBL/GenBank/DDBJ databases">
        <title>Nepenthes gracilis genome sequencing.</title>
        <authorList>
            <person name="Fukushima K."/>
        </authorList>
    </citation>
    <scope>NUCLEOTIDE SEQUENCE</scope>
    <source>
        <strain evidence="2">SING2019-196</strain>
    </source>
</reference>
<organism evidence="2 3">
    <name type="scientific">Nepenthes gracilis</name>
    <name type="common">Slender pitcher plant</name>
    <dbReference type="NCBI Taxonomy" id="150966"/>
    <lineage>
        <taxon>Eukaryota</taxon>
        <taxon>Viridiplantae</taxon>
        <taxon>Streptophyta</taxon>
        <taxon>Embryophyta</taxon>
        <taxon>Tracheophyta</taxon>
        <taxon>Spermatophyta</taxon>
        <taxon>Magnoliopsida</taxon>
        <taxon>eudicotyledons</taxon>
        <taxon>Gunneridae</taxon>
        <taxon>Pentapetalae</taxon>
        <taxon>Caryophyllales</taxon>
        <taxon>Nepenthaceae</taxon>
        <taxon>Nepenthes</taxon>
    </lineage>
</organism>
<gene>
    <name evidence="2" type="ORF">Nepgr_003591</name>
</gene>
<comment type="caution">
    <text evidence="2">The sequence shown here is derived from an EMBL/GenBank/DDBJ whole genome shotgun (WGS) entry which is preliminary data.</text>
</comment>
<evidence type="ECO:0000256" key="1">
    <source>
        <dbReference type="SAM" id="SignalP"/>
    </source>
</evidence>
<proteinExistence type="predicted"/>
<keyword evidence="1" id="KW-0732">Signal</keyword>
<feature type="chain" id="PRO_5042094791" evidence="1">
    <location>
        <begin position="29"/>
        <end position="79"/>
    </location>
</feature>
<protein>
    <submittedName>
        <fullName evidence="2">Uncharacterized protein</fullName>
    </submittedName>
</protein>
<evidence type="ECO:0000313" key="3">
    <source>
        <dbReference type="Proteomes" id="UP001279734"/>
    </source>
</evidence>
<feature type="signal peptide" evidence="1">
    <location>
        <begin position="1"/>
        <end position="28"/>
    </location>
</feature>
<dbReference type="AlphaFoldDB" id="A0AAD3XDW8"/>
<dbReference type="EMBL" id="BSYO01000003">
    <property type="protein sequence ID" value="GMH01752.1"/>
    <property type="molecule type" value="Genomic_DNA"/>
</dbReference>
<sequence>MKKKMSTISPLLLLLILALYSGCGEVACQGIDISCGSNVLKDACNDANCNSICHQYVQSNGRCVKNTDPPPQEFCWCQC</sequence>
<accession>A0AAD3XDW8</accession>
<keyword evidence="3" id="KW-1185">Reference proteome</keyword>